<dbReference type="EMBL" id="MH744425">
    <property type="protein sequence ID" value="AYD82275.1"/>
    <property type="molecule type" value="Genomic_DNA"/>
</dbReference>
<feature type="region of interest" description="Disordered" evidence="1">
    <location>
        <begin position="26"/>
        <end position="60"/>
    </location>
</feature>
<sequence>MEFKAECCEPGHDWCDPCCVCGEPEGLNERPDLSPPANPIPSRVKRKREIKNPWPQDKRG</sequence>
<evidence type="ECO:0000313" key="2">
    <source>
        <dbReference type="EMBL" id="AYD82275.1"/>
    </source>
</evidence>
<gene>
    <name evidence="2" type="primary">98</name>
    <name evidence="2" type="ORF">SEA_WAMBURGRXPRESS_99</name>
</gene>
<dbReference type="Proteomes" id="UP000267267">
    <property type="component" value="Segment"/>
</dbReference>
<accession>A0A386KAM4</accession>
<proteinExistence type="predicted"/>
<name>A0A386KAM4_9CAUD</name>
<protein>
    <submittedName>
        <fullName evidence="2">Uncharacterized protein</fullName>
    </submittedName>
</protein>
<evidence type="ECO:0000313" key="3">
    <source>
        <dbReference type="Proteomes" id="UP000267267"/>
    </source>
</evidence>
<organism evidence="2 3">
    <name type="scientific">Mycobacterium phage Wamburgrxpress</name>
    <dbReference type="NCBI Taxonomy" id="2315617"/>
    <lineage>
        <taxon>Viruses</taxon>
        <taxon>Duplodnaviria</taxon>
        <taxon>Heunggongvirae</taxon>
        <taxon>Uroviricota</taxon>
        <taxon>Caudoviricetes</taxon>
        <taxon>Vilmaviridae</taxon>
        <taxon>Lclasvirinae</taxon>
        <taxon>Bronvirus</taxon>
        <taxon>Bronvirus joedirt</taxon>
        <taxon>Mycobacterium virus JoeDirt</taxon>
    </lineage>
</organism>
<reference evidence="2 3" key="1">
    <citation type="submission" date="2018-08" db="EMBL/GenBank/DDBJ databases">
        <authorList>
            <person name="Hellinger R.D."/>
            <person name="Sparks H.E."/>
            <person name="Pedulla M.L."/>
            <person name="Garlena R.A."/>
            <person name="Russell D.A."/>
            <person name="Pope W.H."/>
            <person name="Jacobs-Sera D."/>
            <person name="Hatfull G.F."/>
        </authorList>
    </citation>
    <scope>NUCLEOTIDE SEQUENCE [LARGE SCALE GENOMIC DNA]</scope>
</reference>
<evidence type="ECO:0000256" key="1">
    <source>
        <dbReference type="SAM" id="MobiDB-lite"/>
    </source>
</evidence>